<dbReference type="PROSITE" id="PS50850">
    <property type="entry name" value="MFS"/>
    <property type="match status" value="1"/>
</dbReference>
<evidence type="ECO:0000313" key="9">
    <source>
        <dbReference type="EMBL" id="NMN02332.1"/>
    </source>
</evidence>
<feature type="transmembrane region" description="Helical" evidence="7">
    <location>
        <begin position="260"/>
        <end position="279"/>
    </location>
</feature>
<keyword evidence="2" id="KW-0813">Transport</keyword>
<feature type="transmembrane region" description="Helical" evidence="7">
    <location>
        <begin position="223"/>
        <end position="240"/>
    </location>
</feature>
<evidence type="ECO:0000256" key="4">
    <source>
        <dbReference type="ARBA" id="ARBA00022692"/>
    </source>
</evidence>
<dbReference type="InterPro" id="IPR036259">
    <property type="entry name" value="MFS_trans_sf"/>
</dbReference>
<feature type="domain" description="Major facilitator superfamily (MFS) profile" evidence="8">
    <location>
        <begin position="21"/>
        <end position="400"/>
    </location>
</feature>
<protein>
    <submittedName>
        <fullName evidence="9">MFS transporter</fullName>
    </submittedName>
</protein>
<comment type="subcellular location">
    <subcellularLocation>
        <location evidence="1">Cell membrane</location>
        <topology evidence="1">Multi-pass membrane protein</topology>
    </subcellularLocation>
</comment>
<evidence type="ECO:0000256" key="2">
    <source>
        <dbReference type="ARBA" id="ARBA00022448"/>
    </source>
</evidence>
<dbReference type="SUPFAM" id="SSF103473">
    <property type="entry name" value="MFS general substrate transporter"/>
    <property type="match status" value="1"/>
</dbReference>
<gene>
    <name evidence="9" type="ORF">G1C94_0954</name>
</gene>
<name>A0ABX1SZV2_9BIFI</name>
<evidence type="ECO:0000313" key="10">
    <source>
        <dbReference type="Proteomes" id="UP000553756"/>
    </source>
</evidence>
<keyword evidence="4 7" id="KW-0812">Transmembrane</keyword>
<dbReference type="EMBL" id="JAAIIJ010000018">
    <property type="protein sequence ID" value="NMN02332.1"/>
    <property type="molecule type" value="Genomic_DNA"/>
</dbReference>
<keyword evidence="6 7" id="KW-0472">Membrane</keyword>
<dbReference type="PANTHER" id="PTHR23517:SF2">
    <property type="entry name" value="MULTIDRUG RESISTANCE PROTEIN MDTH"/>
    <property type="match status" value="1"/>
</dbReference>
<feature type="transmembrane region" description="Helical" evidence="7">
    <location>
        <begin position="118"/>
        <end position="140"/>
    </location>
</feature>
<feature type="transmembrane region" description="Helical" evidence="7">
    <location>
        <begin position="178"/>
        <end position="195"/>
    </location>
</feature>
<feature type="transmembrane region" description="Helical" evidence="7">
    <location>
        <begin position="87"/>
        <end position="106"/>
    </location>
</feature>
<keyword evidence="5 7" id="KW-1133">Transmembrane helix</keyword>
<evidence type="ECO:0000256" key="1">
    <source>
        <dbReference type="ARBA" id="ARBA00004651"/>
    </source>
</evidence>
<feature type="transmembrane region" description="Helical" evidence="7">
    <location>
        <begin position="377"/>
        <end position="397"/>
    </location>
</feature>
<keyword evidence="10" id="KW-1185">Reference proteome</keyword>
<dbReference type="PANTHER" id="PTHR23517">
    <property type="entry name" value="RESISTANCE PROTEIN MDTM, PUTATIVE-RELATED-RELATED"/>
    <property type="match status" value="1"/>
</dbReference>
<feature type="transmembrane region" description="Helical" evidence="7">
    <location>
        <begin position="152"/>
        <end position="172"/>
    </location>
</feature>
<proteinExistence type="predicted"/>
<accession>A0ABX1SZV2</accession>
<feature type="transmembrane region" description="Helical" evidence="7">
    <location>
        <begin position="344"/>
        <end position="365"/>
    </location>
</feature>
<dbReference type="Pfam" id="PF07690">
    <property type="entry name" value="MFS_1"/>
    <property type="match status" value="1"/>
</dbReference>
<organism evidence="9 10">
    <name type="scientific">Bifidobacterium panos</name>
    <dbReference type="NCBI Taxonomy" id="2675321"/>
    <lineage>
        <taxon>Bacteria</taxon>
        <taxon>Bacillati</taxon>
        <taxon>Actinomycetota</taxon>
        <taxon>Actinomycetes</taxon>
        <taxon>Bifidobacteriales</taxon>
        <taxon>Bifidobacteriaceae</taxon>
        <taxon>Bifidobacterium</taxon>
    </lineage>
</organism>
<dbReference type="Proteomes" id="UP000553756">
    <property type="component" value="Unassembled WGS sequence"/>
</dbReference>
<dbReference type="InterPro" id="IPR011701">
    <property type="entry name" value="MFS"/>
</dbReference>
<dbReference type="InterPro" id="IPR050171">
    <property type="entry name" value="MFS_Transporters"/>
</dbReference>
<feature type="transmembrane region" description="Helical" evidence="7">
    <location>
        <begin position="309"/>
        <end position="332"/>
    </location>
</feature>
<comment type="caution">
    <text evidence="9">The sequence shown here is derived from an EMBL/GenBank/DDBJ whole genome shotgun (WGS) entry which is preliminary data.</text>
</comment>
<evidence type="ECO:0000256" key="7">
    <source>
        <dbReference type="SAM" id="Phobius"/>
    </source>
</evidence>
<feature type="transmembrane region" description="Helical" evidence="7">
    <location>
        <begin position="60"/>
        <end position="80"/>
    </location>
</feature>
<sequence>MTNAIPSTTGTSATRSGYGPLMKFSLLSISLLLTSSNAISGVMPALIKQFSDQPRANVELLSTVPSFSMIIMIIASGFIARKIGDKATVTAGLVIAAFFGIIPFFFTGNFWVIMGSRIGLGVGFGLINSLAVSMIAKFFSGDEKATLMGFRSAFESLGQSLMTLAAGFLVLLSWNSSFLVYLLAVPILILFVIFVPKEPNAPVTVAADYADSDAAKQSVNGPILLITVFLIAAVTMYIGLTTRLSSVIANSGFGTIQQASTLLSVMTIGGMLMGFAFGFINKTLKAQTLTVGLVALAAGSLVIYFAPNFIVLCIGALIAGVSYPTMISYTFNQISEVCPKGSDTLCTSVVLVGCNLGAFTAPYTLKLVGGSALSQPYLVYGIVLLVIAAAYAAYHLIRKQA</sequence>
<dbReference type="InterPro" id="IPR020846">
    <property type="entry name" value="MFS_dom"/>
</dbReference>
<evidence type="ECO:0000256" key="5">
    <source>
        <dbReference type="ARBA" id="ARBA00022989"/>
    </source>
</evidence>
<evidence type="ECO:0000256" key="6">
    <source>
        <dbReference type="ARBA" id="ARBA00023136"/>
    </source>
</evidence>
<evidence type="ECO:0000259" key="8">
    <source>
        <dbReference type="PROSITE" id="PS50850"/>
    </source>
</evidence>
<dbReference type="Gene3D" id="1.20.1250.20">
    <property type="entry name" value="MFS general substrate transporter like domains"/>
    <property type="match status" value="1"/>
</dbReference>
<evidence type="ECO:0000256" key="3">
    <source>
        <dbReference type="ARBA" id="ARBA00022475"/>
    </source>
</evidence>
<reference evidence="9 10" key="1">
    <citation type="submission" date="2020-02" db="EMBL/GenBank/DDBJ databases">
        <title>Characterization of phylogenetic diversity of novel bifidobacterial species isolated in Czech ZOOs.</title>
        <authorList>
            <person name="Lugli G.A."/>
            <person name="Vera N.B."/>
            <person name="Ventura M."/>
        </authorList>
    </citation>
    <scope>NUCLEOTIDE SEQUENCE [LARGE SCALE GENOMIC DNA]</scope>
    <source>
        <strain evidence="9 10">DSM 109963</strain>
    </source>
</reference>
<dbReference type="RefSeq" id="WP_172145518.1">
    <property type="nucleotide sequence ID" value="NZ_JAAIIJ010000018.1"/>
</dbReference>
<feature type="transmembrane region" description="Helical" evidence="7">
    <location>
        <begin position="286"/>
        <end position="303"/>
    </location>
</feature>
<keyword evidence="3" id="KW-1003">Cell membrane</keyword>